<reference evidence="2" key="1">
    <citation type="journal article" date="2021" name="PeerJ">
        <title>Extensive microbial diversity within the chicken gut microbiome revealed by metagenomics and culture.</title>
        <authorList>
            <person name="Gilroy R."/>
            <person name="Ravi A."/>
            <person name="Getino M."/>
            <person name="Pursley I."/>
            <person name="Horton D.L."/>
            <person name="Alikhan N.F."/>
            <person name="Baker D."/>
            <person name="Gharbi K."/>
            <person name="Hall N."/>
            <person name="Watson M."/>
            <person name="Adriaenssens E.M."/>
            <person name="Foster-Nyarko E."/>
            <person name="Jarju S."/>
            <person name="Secka A."/>
            <person name="Antonio M."/>
            <person name="Oren A."/>
            <person name="Chaudhuri R.R."/>
            <person name="La Ragione R."/>
            <person name="Hildebrand F."/>
            <person name="Pallen M.J."/>
        </authorList>
    </citation>
    <scope>NUCLEOTIDE SEQUENCE</scope>
    <source>
        <strain evidence="2">ChiGjej5B5-22894</strain>
    </source>
</reference>
<protein>
    <submittedName>
        <fullName evidence="2">Uncharacterized protein</fullName>
    </submittedName>
</protein>
<evidence type="ECO:0000313" key="3">
    <source>
        <dbReference type="Proteomes" id="UP000742460"/>
    </source>
</evidence>
<evidence type="ECO:0000256" key="1">
    <source>
        <dbReference type="SAM" id="MobiDB-lite"/>
    </source>
</evidence>
<proteinExistence type="predicted"/>
<dbReference type="EMBL" id="DYUE01000068">
    <property type="protein sequence ID" value="HJG90582.1"/>
    <property type="molecule type" value="Genomic_DNA"/>
</dbReference>
<reference evidence="2" key="2">
    <citation type="submission" date="2021-09" db="EMBL/GenBank/DDBJ databases">
        <authorList>
            <person name="Gilroy R."/>
        </authorList>
    </citation>
    <scope>NUCLEOTIDE SEQUENCE</scope>
    <source>
        <strain evidence="2">ChiGjej5B5-22894</strain>
    </source>
</reference>
<evidence type="ECO:0000313" key="2">
    <source>
        <dbReference type="EMBL" id="HJG90582.1"/>
    </source>
</evidence>
<accession>A0A921MUD5</accession>
<gene>
    <name evidence="2" type="ORF">K8V81_02540</name>
</gene>
<feature type="region of interest" description="Disordered" evidence="1">
    <location>
        <begin position="1"/>
        <end position="32"/>
    </location>
</feature>
<comment type="caution">
    <text evidence="2">The sequence shown here is derived from an EMBL/GenBank/DDBJ whole genome shotgun (WGS) entry which is preliminary data.</text>
</comment>
<dbReference type="Proteomes" id="UP000742460">
    <property type="component" value="Unassembled WGS sequence"/>
</dbReference>
<sequence>MSAVAARPPETASHGPAAVHVDGGAPSPSAFGRDARHQWQQLTDTVARRAEKQALAVPGVRSAHFTVAGTPAEPAVQASVSIRQGAAFAEAVDAVMETVVPAMEKALGRAFTANTIDFSVHGLGIAPGGAATLSIV</sequence>
<dbReference type="AlphaFoldDB" id="A0A921MUD5"/>
<name>A0A921MUD5_9MICO</name>
<organism evidence="2 3">
    <name type="scientific">Brachybacterium massiliense</name>
    <dbReference type="NCBI Taxonomy" id="1755098"/>
    <lineage>
        <taxon>Bacteria</taxon>
        <taxon>Bacillati</taxon>
        <taxon>Actinomycetota</taxon>
        <taxon>Actinomycetes</taxon>
        <taxon>Micrococcales</taxon>
        <taxon>Dermabacteraceae</taxon>
        <taxon>Brachybacterium</taxon>
    </lineage>
</organism>